<dbReference type="Gene3D" id="3.30.1870.10">
    <property type="entry name" value="EreA-like, domain 2"/>
    <property type="match status" value="1"/>
</dbReference>
<protein>
    <submittedName>
        <fullName evidence="1">Protein-L-isoaspartate O-methyltransferase</fullName>
    </submittedName>
</protein>
<comment type="caution">
    <text evidence="1">The sequence shown here is derived from an EMBL/GenBank/DDBJ whole genome shotgun (WGS) entry which is preliminary data.</text>
</comment>
<dbReference type="Gene3D" id="3.40.1660.10">
    <property type="entry name" value="EreA-like (biosynthetic domain)"/>
    <property type="match status" value="1"/>
</dbReference>
<dbReference type="Proteomes" id="UP000233375">
    <property type="component" value="Unassembled WGS sequence"/>
</dbReference>
<dbReference type="PANTHER" id="PTHR31299">
    <property type="entry name" value="ESTERASE, PUTATIVE (AFU_ORTHOLOGUE AFUA_1G05850)-RELATED"/>
    <property type="match status" value="1"/>
</dbReference>
<dbReference type="GO" id="GO:0008168">
    <property type="term" value="F:methyltransferase activity"/>
    <property type="evidence" value="ECO:0007669"/>
    <property type="project" value="UniProtKB-KW"/>
</dbReference>
<gene>
    <name evidence="1" type="ORF">CWS01_05235</name>
</gene>
<sequence length="417" mass="47939">MLIKASDEIKNIQKYSKTFENAGDLDNLIRDAGKAKYVLLGEATHGTSEFYSIRAEITKKLIEDYGFSFVAVEGDWPSCYEVNKYIKGGSEYSTVREVLKDFHRWPTWMWANEEMIPLLEWLTEYNQNKSSNKAGFYGLDVYSLWESIEAIVSYLKETDSPDLEKALKAIECFEPYNKRAEQYGMSAAFLGESCREEVLHLLQAIISNSNRYKQDDAENFLNLQINGLVSKNAEAYYKAMITDDVHSWNIRDRHMVETLDLIGNFYNKDAKGIIWEHNTHIGDARATSMEKEGLENVGQITREKYGKENIYAIGFGTYSGTVIAADRWGAPHKKMAVPNAQRNTWEEKLHRAGAFNQYIQFTEENRHFFNKTIGHRAIGVVYDPEVEHYGNYVPSKVSERYDAFIHVDETHGVTPIL</sequence>
<evidence type="ECO:0000313" key="2">
    <source>
        <dbReference type="Proteomes" id="UP000233375"/>
    </source>
</evidence>
<dbReference type="GO" id="GO:0032259">
    <property type="term" value="P:methylation"/>
    <property type="evidence" value="ECO:0007669"/>
    <property type="project" value="UniProtKB-KW"/>
</dbReference>
<name>A0A2N0Z580_9BACI</name>
<keyword evidence="1" id="KW-0489">Methyltransferase</keyword>
<dbReference type="InterPro" id="IPR007815">
    <property type="entry name" value="Emycin_Estase"/>
</dbReference>
<dbReference type="OrthoDB" id="9810066at2"/>
<dbReference type="EMBL" id="PISE01000011">
    <property type="protein sequence ID" value="PKG24663.1"/>
    <property type="molecule type" value="Genomic_DNA"/>
</dbReference>
<dbReference type="InterPro" id="IPR052036">
    <property type="entry name" value="Hydrolase/PRTase-associated"/>
</dbReference>
<keyword evidence="2" id="KW-1185">Reference proteome</keyword>
<dbReference type="PIRSF" id="PIRSF036794">
    <property type="entry name" value="UCP_erythr_ester"/>
    <property type="match status" value="1"/>
</dbReference>
<dbReference type="GO" id="GO:0046677">
    <property type="term" value="P:response to antibiotic"/>
    <property type="evidence" value="ECO:0007669"/>
    <property type="project" value="InterPro"/>
</dbReference>
<dbReference type="AlphaFoldDB" id="A0A2N0Z580"/>
<proteinExistence type="predicted"/>
<organism evidence="1 2">
    <name type="scientific">Niallia nealsonii</name>
    <dbReference type="NCBI Taxonomy" id="115979"/>
    <lineage>
        <taxon>Bacteria</taxon>
        <taxon>Bacillati</taxon>
        <taxon>Bacillota</taxon>
        <taxon>Bacilli</taxon>
        <taxon>Bacillales</taxon>
        <taxon>Bacillaceae</taxon>
        <taxon>Niallia</taxon>
    </lineage>
</organism>
<dbReference type="Pfam" id="PF05139">
    <property type="entry name" value="Erythro_esteras"/>
    <property type="match status" value="1"/>
</dbReference>
<evidence type="ECO:0000313" key="1">
    <source>
        <dbReference type="EMBL" id="PKG24663.1"/>
    </source>
</evidence>
<keyword evidence="1" id="KW-0808">Transferase</keyword>
<reference evidence="1 2" key="1">
    <citation type="journal article" date="2003" name="Int. J. Syst. Evol. Microbiol.">
        <title>Bacillus nealsonii sp. nov., isolated from a spacecraft-assembly facility, whose spores are gamma-radiation resistant.</title>
        <authorList>
            <person name="Venkateswaran K."/>
            <person name="Kempf M."/>
            <person name="Chen F."/>
            <person name="Satomi M."/>
            <person name="Nicholson W."/>
            <person name="Kern R."/>
        </authorList>
    </citation>
    <scope>NUCLEOTIDE SEQUENCE [LARGE SCALE GENOMIC DNA]</scope>
    <source>
        <strain evidence="1 2">FO-92</strain>
    </source>
</reference>
<accession>A0A2N0Z580</accession>
<dbReference type="PANTHER" id="PTHR31299:SF0">
    <property type="entry name" value="ESTERASE, PUTATIVE (AFU_ORTHOLOGUE AFUA_1G05850)-RELATED"/>
    <property type="match status" value="1"/>
</dbReference>
<dbReference type="SUPFAM" id="SSF159501">
    <property type="entry name" value="EreA/ChaN-like"/>
    <property type="match status" value="1"/>
</dbReference>
<dbReference type="CDD" id="cd14728">
    <property type="entry name" value="Ere-like"/>
    <property type="match status" value="1"/>
</dbReference>
<dbReference type="InterPro" id="IPR014622">
    <property type="entry name" value="UCP036794_erythomycin"/>
</dbReference>